<dbReference type="SUPFAM" id="SSF52833">
    <property type="entry name" value="Thioredoxin-like"/>
    <property type="match status" value="1"/>
</dbReference>
<keyword evidence="1" id="KW-0676">Redox-active center</keyword>
<dbReference type="InterPro" id="IPR012336">
    <property type="entry name" value="Thioredoxin-like_fold"/>
</dbReference>
<keyword evidence="2" id="KW-0732">Signal</keyword>
<dbReference type="AlphaFoldDB" id="A0AAU9CLP1"/>
<keyword evidence="5" id="KW-1185">Reference proteome</keyword>
<organism evidence="4 5">
    <name type="scientific">Fulvitalea axinellae</name>
    <dbReference type="NCBI Taxonomy" id="1182444"/>
    <lineage>
        <taxon>Bacteria</taxon>
        <taxon>Pseudomonadati</taxon>
        <taxon>Bacteroidota</taxon>
        <taxon>Cytophagia</taxon>
        <taxon>Cytophagales</taxon>
        <taxon>Persicobacteraceae</taxon>
        <taxon>Fulvitalea</taxon>
    </lineage>
</organism>
<dbReference type="Pfam" id="PF13098">
    <property type="entry name" value="Thioredoxin_2"/>
    <property type="match status" value="1"/>
</dbReference>
<evidence type="ECO:0000259" key="3">
    <source>
        <dbReference type="Pfam" id="PF13098"/>
    </source>
</evidence>
<proteinExistence type="predicted"/>
<dbReference type="Gene3D" id="3.40.30.10">
    <property type="entry name" value="Glutaredoxin"/>
    <property type="match status" value="1"/>
</dbReference>
<evidence type="ECO:0000256" key="2">
    <source>
        <dbReference type="SAM" id="SignalP"/>
    </source>
</evidence>
<name>A0AAU9CLP1_9BACT</name>
<dbReference type="InterPro" id="IPR017937">
    <property type="entry name" value="Thioredoxin_CS"/>
</dbReference>
<sequence length="181" mass="21205">MKNPLIVFLLLALFATNATAQSGKKKHLKWETIEEVEKSIRKNPKLVLIDVYTDWCGWCKKMDKTTFSDPEIVKYIKKKFYPVKFNAESKRDIQFKGHTFKYIPNGNRGVNELAVALLNKRLSYPSVVYLDQELDIITVVPGYWKPEEYLNILKFFGEGLYKQKGINIEDYLKNPDKYLKN</sequence>
<evidence type="ECO:0000313" key="5">
    <source>
        <dbReference type="Proteomes" id="UP001348817"/>
    </source>
</evidence>
<gene>
    <name evidence="4" type="ORF">FUAX_12790</name>
</gene>
<dbReference type="RefSeq" id="WP_338394080.1">
    <property type="nucleotide sequence ID" value="NZ_AP025314.1"/>
</dbReference>
<dbReference type="KEGG" id="fax:FUAX_12790"/>
<evidence type="ECO:0000256" key="1">
    <source>
        <dbReference type="ARBA" id="ARBA00023284"/>
    </source>
</evidence>
<protein>
    <submittedName>
        <fullName evidence="4">Thioredoxin</fullName>
    </submittedName>
</protein>
<dbReference type="PROSITE" id="PS00194">
    <property type="entry name" value="THIOREDOXIN_1"/>
    <property type="match status" value="1"/>
</dbReference>
<feature type="chain" id="PRO_5043571933" evidence="2">
    <location>
        <begin position="21"/>
        <end position="181"/>
    </location>
</feature>
<dbReference type="Proteomes" id="UP001348817">
    <property type="component" value="Chromosome"/>
</dbReference>
<evidence type="ECO:0000313" key="4">
    <source>
        <dbReference type="EMBL" id="BDD08847.1"/>
    </source>
</evidence>
<dbReference type="InterPro" id="IPR036249">
    <property type="entry name" value="Thioredoxin-like_sf"/>
</dbReference>
<reference evidence="4 5" key="1">
    <citation type="submission" date="2021-12" db="EMBL/GenBank/DDBJ databases">
        <title>Genome sequencing of bacteria with rrn-lacking chromosome and rrn-plasmid.</title>
        <authorList>
            <person name="Anda M."/>
            <person name="Iwasaki W."/>
        </authorList>
    </citation>
    <scope>NUCLEOTIDE SEQUENCE [LARGE SCALE GENOMIC DNA]</scope>
    <source>
        <strain evidence="4 5">DSM 100852</strain>
    </source>
</reference>
<feature type="signal peptide" evidence="2">
    <location>
        <begin position="1"/>
        <end position="20"/>
    </location>
</feature>
<dbReference type="EMBL" id="AP025314">
    <property type="protein sequence ID" value="BDD08847.1"/>
    <property type="molecule type" value="Genomic_DNA"/>
</dbReference>
<feature type="domain" description="Thioredoxin-like fold" evidence="3">
    <location>
        <begin position="41"/>
        <end position="153"/>
    </location>
</feature>
<accession>A0AAU9CLP1</accession>